<feature type="transmembrane region" description="Helical" evidence="1">
    <location>
        <begin position="6"/>
        <end position="25"/>
    </location>
</feature>
<feature type="transmembrane region" description="Helical" evidence="1">
    <location>
        <begin position="133"/>
        <end position="152"/>
    </location>
</feature>
<protein>
    <submittedName>
        <fullName evidence="2">Uncharacterized protein</fullName>
    </submittedName>
</protein>
<keyword evidence="3" id="KW-1185">Reference proteome</keyword>
<keyword evidence="1" id="KW-0812">Transmembrane</keyword>
<name>A0ABW2KGE5_9ACTN</name>
<evidence type="ECO:0000313" key="2">
    <source>
        <dbReference type="EMBL" id="MFC7328172.1"/>
    </source>
</evidence>
<gene>
    <name evidence="2" type="ORF">ACFQRF_10510</name>
</gene>
<organism evidence="2 3">
    <name type="scientific">Marinactinospora rubrisoli</name>
    <dbReference type="NCBI Taxonomy" id="2715399"/>
    <lineage>
        <taxon>Bacteria</taxon>
        <taxon>Bacillati</taxon>
        <taxon>Actinomycetota</taxon>
        <taxon>Actinomycetes</taxon>
        <taxon>Streptosporangiales</taxon>
        <taxon>Nocardiopsidaceae</taxon>
        <taxon>Marinactinospora</taxon>
    </lineage>
</organism>
<keyword evidence="1" id="KW-0472">Membrane</keyword>
<dbReference type="Proteomes" id="UP001596540">
    <property type="component" value="Unassembled WGS sequence"/>
</dbReference>
<proteinExistence type="predicted"/>
<dbReference type="EMBL" id="JBHTBH010000004">
    <property type="protein sequence ID" value="MFC7328172.1"/>
    <property type="molecule type" value="Genomic_DNA"/>
</dbReference>
<comment type="caution">
    <text evidence="2">The sequence shown here is derived from an EMBL/GenBank/DDBJ whole genome shotgun (WGS) entry which is preliminary data.</text>
</comment>
<evidence type="ECO:0000256" key="1">
    <source>
        <dbReference type="SAM" id="Phobius"/>
    </source>
</evidence>
<reference evidence="3" key="1">
    <citation type="journal article" date="2019" name="Int. J. Syst. Evol. Microbiol.">
        <title>The Global Catalogue of Microorganisms (GCM) 10K type strain sequencing project: providing services to taxonomists for standard genome sequencing and annotation.</title>
        <authorList>
            <consortium name="The Broad Institute Genomics Platform"/>
            <consortium name="The Broad Institute Genome Sequencing Center for Infectious Disease"/>
            <person name="Wu L."/>
            <person name="Ma J."/>
        </authorList>
    </citation>
    <scope>NUCLEOTIDE SEQUENCE [LARGE SCALE GENOMIC DNA]</scope>
    <source>
        <strain evidence="3">CGMCC 4.7382</strain>
    </source>
</reference>
<dbReference type="RefSeq" id="WP_379870821.1">
    <property type="nucleotide sequence ID" value="NZ_JBHTBH010000004.1"/>
</dbReference>
<accession>A0ABW2KGE5</accession>
<keyword evidence="1" id="KW-1133">Transmembrane helix</keyword>
<sequence>MATIVHYLFEIAFLVAAAVIAVSAATRLSWDSLDVPGGLLDARARGDRLAVTEAAIRRQTELLAEKERLIESLAGDDPARDVSAVRARITEIHAEMERAAAEAAAGDTEIEDRTARERAELDRARATARRAEIVLLAVAVAGAAGLTAAFLTGPS</sequence>
<evidence type="ECO:0000313" key="3">
    <source>
        <dbReference type="Proteomes" id="UP001596540"/>
    </source>
</evidence>